<dbReference type="InterPro" id="IPR050631">
    <property type="entry name" value="PheA/TfdB_FAD_monoxygenase"/>
</dbReference>
<evidence type="ECO:0000313" key="3">
    <source>
        <dbReference type="EMBL" id="MEX0427688.1"/>
    </source>
</evidence>
<dbReference type="Gene3D" id="3.30.9.10">
    <property type="entry name" value="D-Amino Acid Oxidase, subunit A, domain 2"/>
    <property type="match status" value="1"/>
</dbReference>
<gene>
    <name evidence="3" type="ORF">AB3X52_08660</name>
</gene>
<dbReference type="PANTHER" id="PTHR43476:SF3">
    <property type="entry name" value="FAD-BINDING MONOOXYGENASE"/>
    <property type="match status" value="1"/>
</dbReference>
<protein>
    <submittedName>
        <fullName evidence="3">FAD-dependent monooxygenase</fullName>
    </submittedName>
</protein>
<name>A0ABV3SXL3_9ACTN</name>
<keyword evidence="3" id="KW-0503">Monooxygenase</keyword>
<dbReference type="InterPro" id="IPR036188">
    <property type="entry name" value="FAD/NAD-bd_sf"/>
</dbReference>
<proteinExistence type="predicted"/>
<sequence length="524" mass="58359">MSDGYDADVAVIGYGPTGLAASLTLARYGVSVIALEREESIYPRARAVTVNDWTMRIMQNLGVGDRMRSAIDPQLALRWLTYDRKEVMRVWHDPSNLGADARFYNLYQPTMEAELRTAAQELYGEHLTVLYGADVLKVEQDVTGVTVTSIGSDGSTRVIRAKYAIAADGGSSPTREMLGIPLEGDTENEQWIIIDCHAKRWWPDRDFLTFWTDRDRPVVDVAVGTGAHRWEIPLRPGETPDDYATEEQVWPLIHSLGHDEKDVTLHQWAFYRHHVRMAKTWRQGRIFLAGDAAHLMPPWAGAGMQSGIRDSYDLGWKLARVLHGRLDEAVLDTYEAERRPNVAFYTHVAVTNGRVIKGLATPEEIAEMSAPDPSFQVTPWGPPLSRDPVLADGWFRGPVASDDSAIARMIPQPRVCDPMGLEHLLDDLIGEGFILLGANVDPATVLTPEEKAGWDALGARYVTVRPKDAYSEAETDVIDLDHAMLDWMSRYGTTVIALRPDRFVAADDVHGLAVPDLTRPPARS</sequence>
<dbReference type="SUPFAM" id="SSF51905">
    <property type="entry name" value="FAD/NAD(P)-binding domain"/>
    <property type="match status" value="1"/>
</dbReference>
<keyword evidence="4" id="KW-1185">Reference proteome</keyword>
<dbReference type="Gene3D" id="3.50.50.60">
    <property type="entry name" value="FAD/NAD(P)-binding domain"/>
    <property type="match status" value="1"/>
</dbReference>
<organism evidence="3 4">
    <name type="scientific">Nocardioides eburneus</name>
    <dbReference type="NCBI Taxonomy" id="3231482"/>
    <lineage>
        <taxon>Bacteria</taxon>
        <taxon>Bacillati</taxon>
        <taxon>Actinomycetota</taxon>
        <taxon>Actinomycetes</taxon>
        <taxon>Propionibacteriales</taxon>
        <taxon>Nocardioidaceae</taxon>
        <taxon>Nocardioides</taxon>
    </lineage>
</organism>
<evidence type="ECO:0000313" key="4">
    <source>
        <dbReference type="Proteomes" id="UP001556631"/>
    </source>
</evidence>
<evidence type="ECO:0000256" key="1">
    <source>
        <dbReference type="ARBA" id="ARBA00023002"/>
    </source>
</evidence>
<keyword evidence="1" id="KW-0560">Oxidoreductase</keyword>
<dbReference type="EMBL" id="JBFPJR010000012">
    <property type="protein sequence ID" value="MEX0427688.1"/>
    <property type="molecule type" value="Genomic_DNA"/>
</dbReference>
<comment type="caution">
    <text evidence="3">The sequence shown here is derived from an EMBL/GenBank/DDBJ whole genome shotgun (WGS) entry which is preliminary data.</text>
</comment>
<dbReference type="RefSeq" id="WP_367993312.1">
    <property type="nucleotide sequence ID" value="NZ_JBFPJR010000012.1"/>
</dbReference>
<reference evidence="3 4" key="1">
    <citation type="submission" date="2024-07" db="EMBL/GenBank/DDBJ databases">
        <authorList>
            <person name="Lee S."/>
            <person name="Kang M."/>
        </authorList>
    </citation>
    <scope>NUCLEOTIDE SEQUENCE [LARGE SCALE GENOMIC DNA]</scope>
    <source>
        <strain evidence="3 4">DS6</strain>
    </source>
</reference>
<accession>A0ABV3SXL3</accession>
<dbReference type="Pfam" id="PF01494">
    <property type="entry name" value="FAD_binding_3"/>
    <property type="match status" value="1"/>
</dbReference>
<dbReference type="PRINTS" id="PR00420">
    <property type="entry name" value="RNGMNOXGNASE"/>
</dbReference>
<dbReference type="InterPro" id="IPR002938">
    <property type="entry name" value="FAD-bd"/>
</dbReference>
<dbReference type="Proteomes" id="UP001556631">
    <property type="component" value="Unassembled WGS sequence"/>
</dbReference>
<dbReference type="PANTHER" id="PTHR43476">
    <property type="entry name" value="3-(3-HYDROXY-PHENYL)PROPIONATE/3-HYDROXYCINNAMIC ACID HYDROXYLASE"/>
    <property type="match status" value="1"/>
</dbReference>
<dbReference type="GO" id="GO:0004497">
    <property type="term" value="F:monooxygenase activity"/>
    <property type="evidence" value="ECO:0007669"/>
    <property type="project" value="UniProtKB-KW"/>
</dbReference>
<feature type="domain" description="FAD-binding" evidence="2">
    <location>
        <begin position="6"/>
        <end position="342"/>
    </location>
</feature>
<evidence type="ECO:0000259" key="2">
    <source>
        <dbReference type="Pfam" id="PF01494"/>
    </source>
</evidence>